<dbReference type="Proteomes" id="UP000886595">
    <property type="component" value="Unassembled WGS sequence"/>
</dbReference>
<proteinExistence type="predicted"/>
<keyword evidence="2" id="KW-1185">Reference proteome</keyword>
<sequence>MILGSLRRPFFALITSERLTTVGLGFGFWSSTSVVVVSYCQQILCLGGCGWSLWLEGNSVKSIFVV</sequence>
<accession>A0A8X7V6K2</accession>
<organism evidence="1 2">
    <name type="scientific">Brassica carinata</name>
    <name type="common">Ethiopian mustard</name>
    <name type="synonym">Abyssinian cabbage</name>
    <dbReference type="NCBI Taxonomy" id="52824"/>
    <lineage>
        <taxon>Eukaryota</taxon>
        <taxon>Viridiplantae</taxon>
        <taxon>Streptophyta</taxon>
        <taxon>Embryophyta</taxon>
        <taxon>Tracheophyta</taxon>
        <taxon>Spermatophyta</taxon>
        <taxon>Magnoliopsida</taxon>
        <taxon>eudicotyledons</taxon>
        <taxon>Gunneridae</taxon>
        <taxon>Pentapetalae</taxon>
        <taxon>rosids</taxon>
        <taxon>malvids</taxon>
        <taxon>Brassicales</taxon>
        <taxon>Brassicaceae</taxon>
        <taxon>Brassiceae</taxon>
        <taxon>Brassica</taxon>
    </lineage>
</organism>
<name>A0A8X7V6K2_BRACI</name>
<dbReference type="EMBL" id="JAAMPC010000007">
    <property type="protein sequence ID" value="KAG2304067.1"/>
    <property type="molecule type" value="Genomic_DNA"/>
</dbReference>
<gene>
    <name evidence="1" type="ORF">Bca52824_032718</name>
</gene>
<protein>
    <submittedName>
        <fullName evidence="1">Uncharacterized protein</fullName>
    </submittedName>
</protein>
<comment type="caution">
    <text evidence="1">The sequence shown here is derived from an EMBL/GenBank/DDBJ whole genome shotgun (WGS) entry which is preliminary data.</text>
</comment>
<dbReference type="AlphaFoldDB" id="A0A8X7V6K2"/>
<reference evidence="1 2" key="1">
    <citation type="submission" date="2020-02" db="EMBL/GenBank/DDBJ databases">
        <authorList>
            <person name="Ma Q."/>
            <person name="Huang Y."/>
            <person name="Song X."/>
            <person name="Pei D."/>
        </authorList>
    </citation>
    <scope>NUCLEOTIDE SEQUENCE [LARGE SCALE GENOMIC DNA]</scope>
    <source>
        <strain evidence="1">Sxm20200214</strain>
        <tissue evidence="1">Leaf</tissue>
    </source>
</reference>
<evidence type="ECO:0000313" key="2">
    <source>
        <dbReference type="Proteomes" id="UP000886595"/>
    </source>
</evidence>
<evidence type="ECO:0000313" key="1">
    <source>
        <dbReference type="EMBL" id="KAG2304067.1"/>
    </source>
</evidence>